<feature type="domain" description="Membrane insertase YidC/Oxa/ALB C-terminal" evidence="12">
    <location>
        <begin position="38"/>
        <end position="249"/>
    </location>
</feature>
<feature type="region of interest" description="Disordered" evidence="10">
    <location>
        <begin position="330"/>
        <end position="388"/>
    </location>
</feature>
<evidence type="ECO:0000256" key="3">
    <source>
        <dbReference type="ARBA" id="ARBA00022692"/>
    </source>
</evidence>
<keyword evidence="5" id="KW-0809">Transit peptide</keyword>
<dbReference type="InterPro" id="IPR028055">
    <property type="entry name" value="YidC/Oxa/ALB_C"/>
</dbReference>
<feature type="transmembrane region" description="Helical" evidence="11">
    <location>
        <begin position="34"/>
        <end position="56"/>
    </location>
</feature>
<evidence type="ECO:0000256" key="4">
    <source>
        <dbReference type="ARBA" id="ARBA00022792"/>
    </source>
</evidence>
<dbReference type="Pfam" id="PF02096">
    <property type="entry name" value="60KD_IMP"/>
    <property type="match status" value="1"/>
</dbReference>
<dbReference type="InParanoid" id="A0A165EQR5"/>
<dbReference type="EMBL" id="KV423996">
    <property type="protein sequence ID" value="KZT55344.1"/>
    <property type="molecule type" value="Genomic_DNA"/>
</dbReference>
<keyword evidence="6 11" id="KW-1133">Transmembrane helix</keyword>
<accession>A0A165EQR5</accession>
<dbReference type="AlphaFoldDB" id="A0A165EQR5"/>
<evidence type="ECO:0000256" key="11">
    <source>
        <dbReference type="SAM" id="Phobius"/>
    </source>
</evidence>
<proteinExistence type="inferred from homology"/>
<feature type="transmembrane region" description="Helical" evidence="11">
    <location>
        <begin position="112"/>
        <end position="130"/>
    </location>
</feature>
<reference evidence="13 14" key="1">
    <citation type="journal article" date="2016" name="Mol. Biol. Evol.">
        <title>Comparative Genomics of Early-Diverging Mushroom-Forming Fungi Provides Insights into the Origins of Lignocellulose Decay Capabilities.</title>
        <authorList>
            <person name="Nagy L.G."/>
            <person name="Riley R."/>
            <person name="Tritt A."/>
            <person name="Adam C."/>
            <person name="Daum C."/>
            <person name="Floudas D."/>
            <person name="Sun H."/>
            <person name="Yadav J.S."/>
            <person name="Pangilinan J."/>
            <person name="Larsson K.H."/>
            <person name="Matsuura K."/>
            <person name="Barry K."/>
            <person name="Labutti K."/>
            <person name="Kuo R."/>
            <person name="Ohm R.A."/>
            <person name="Bhattacharya S.S."/>
            <person name="Shirouzu T."/>
            <person name="Yoshinaga Y."/>
            <person name="Martin F.M."/>
            <person name="Grigoriev I.V."/>
            <person name="Hibbett D.S."/>
        </authorList>
    </citation>
    <scope>NUCLEOTIDE SEQUENCE [LARGE SCALE GENOMIC DNA]</scope>
    <source>
        <strain evidence="13 14">HHB12733</strain>
    </source>
</reference>
<gene>
    <name evidence="13" type="ORF">CALCODRAFT_510151</name>
</gene>
<organism evidence="13 14">
    <name type="scientific">Calocera cornea HHB12733</name>
    <dbReference type="NCBI Taxonomy" id="1353952"/>
    <lineage>
        <taxon>Eukaryota</taxon>
        <taxon>Fungi</taxon>
        <taxon>Dikarya</taxon>
        <taxon>Basidiomycota</taxon>
        <taxon>Agaricomycotina</taxon>
        <taxon>Dacrymycetes</taxon>
        <taxon>Dacrymycetales</taxon>
        <taxon>Dacrymycetaceae</taxon>
        <taxon>Calocera</taxon>
    </lineage>
</organism>
<feature type="transmembrane region" description="Helical" evidence="11">
    <location>
        <begin position="169"/>
        <end position="190"/>
    </location>
</feature>
<evidence type="ECO:0000256" key="6">
    <source>
        <dbReference type="ARBA" id="ARBA00022989"/>
    </source>
</evidence>
<dbReference type="PANTHER" id="PTHR12428">
    <property type="entry name" value="OXA1"/>
    <property type="match status" value="1"/>
</dbReference>
<evidence type="ECO:0000256" key="9">
    <source>
        <dbReference type="RuleBase" id="RU003945"/>
    </source>
</evidence>
<feature type="compositionally biased region" description="Basic and acidic residues" evidence="10">
    <location>
        <begin position="330"/>
        <end position="361"/>
    </location>
</feature>
<dbReference type="OrthoDB" id="2148490at2759"/>
<evidence type="ECO:0000256" key="5">
    <source>
        <dbReference type="ARBA" id="ARBA00022946"/>
    </source>
</evidence>
<keyword evidence="3 9" id="KW-0812">Transmembrane</keyword>
<evidence type="ECO:0000313" key="13">
    <source>
        <dbReference type="EMBL" id="KZT55344.1"/>
    </source>
</evidence>
<dbReference type="Proteomes" id="UP000076842">
    <property type="component" value="Unassembled WGS sequence"/>
</dbReference>
<dbReference type="GO" id="GO:0005743">
    <property type="term" value="C:mitochondrial inner membrane"/>
    <property type="evidence" value="ECO:0007669"/>
    <property type="project" value="UniProtKB-SubCell"/>
</dbReference>
<dbReference type="GO" id="GO:0032977">
    <property type="term" value="F:membrane insertase activity"/>
    <property type="evidence" value="ECO:0007669"/>
    <property type="project" value="InterPro"/>
</dbReference>
<keyword evidence="4" id="KW-0999">Mitochondrion inner membrane</keyword>
<protein>
    <recommendedName>
        <fullName evidence="12">Membrane insertase YidC/Oxa/ALB C-terminal domain-containing protein</fullName>
    </recommendedName>
</protein>
<keyword evidence="7" id="KW-0496">Mitochondrion</keyword>
<comment type="similarity">
    <text evidence="2 9">Belongs to the OXA1/ALB3/YidC family.</text>
</comment>
<dbReference type="GO" id="GO:0032979">
    <property type="term" value="P:protein insertion into mitochondrial inner membrane from matrix"/>
    <property type="evidence" value="ECO:0007669"/>
    <property type="project" value="TreeGrafter"/>
</dbReference>
<dbReference type="STRING" id="1353952.A0A165EQR5"/>
<evidence type="ECO:0000256" key="2">
    <source>
        <dbReference type="ARBA" id="ARBA00009877"/>
    </source>
</evidence>
<evidence type="ECO:0000256" key="7">
    <source>
        <dbReference type="ARBA" id="ARBA00023128"/>
    </source>
</evidence>
<dbReference type="CDD" id="cd20069">
    <property type="entry name" value="5TM_Oxa1-like"/>
    <property type="match status" value="1"/>
</dbReference>
<evidence type="ECO:0000313" key="14">
    <source>
        <dbReference type="Proteomes" id="UP000076842"/>
    </source>
</evidence>
<dbReference type="InterPro" id="IPR001708">
    <property type="entry name" value="YidC/ALB3/OXA1/COX18"/>
</dbReference>
<evidence type="ECO:0000256" key="8">
    <source>
        <dbReference type="ARBA" id="ARBA00023136"/>
    </source>
</evidence>
<sequence length="388" mass="43764">MHFGDLSALGLGMGFTPVAWTREAFEIVAASTGLPMWASILVLTVLIRAALLPLVIPSQINSTRLNNIQPQMKEIQEAVKAKLKSGDKVAAAFEQQKIRAIMKAHDVSLGKSFMYPVAQGITSISCFFAFRQMSLAPVPQLLEGGTLWFKDLTQAAHIFSDHSIWWAPWTWLGIDAMWGLPMAATAAMWVNAKYGGDMGAPATMQMQNMRSIASGMVILFCFITLTQPQAVCLYFLLNNLLLLLQGWILSIRPVRDYFGIPARDAAPEVAPVKPFRWRDFPSKVRRFVSGKWVEDMMKAVPEEPKQNRPRVQRPREPIKWIDQADAQRLMQEHRKSEVKHPSSPAEAHHQVHQLERDRLAKDQAAIKANRTAIKQEGRIQRPKGKHMR</sequence>
<dbReference type="FunCoup" id="A0A165EQR5">
    <property type="interactions" value="343"/>
</dbReference>
<comment type="subcellular location">
    <subcellularLocation>
        <location evidence="9">Membrane</location>
        <topology evidence="9">Multi-pass membrane protein</topology>
    </subcellularLocation>
    <subcellularLocation>
        <location evidence="1">Mitochondrion inner membrane</location>
        <topology evidence="1">Multi-pass membrane protein</topology>
    </subcellularLocation>
</comment>
<evidence type="ECO:0000256" key="1">
    <source>
        <dbReference type="ARBA" id="ARBA00004448"/>
    </source>
</evidence>
<dbReference type="PANTHER" id="PTHR12428:SF66">
    <property type="entry name" value="MITOCHONDRIAL INNER MEMBRANE PROTEIN OXA1L"/>
    <property type="match status" value="1"/>
</dbReference>
<keyword evidence="14" id="KW-1185">Reference proteome</keyword>
<name>A0A165EQR5_9BASI</name>
<evidence type="ECO:0000256" key="10">
    <source>
        <dbReference type="SAM" id="MobiDB-lite"/>
    </source>
</evidence>
<keyword evidence="8 11" id="KW-0472">Membrane</keyword>
<evidence type="ECO:0000259" key="12">
    <source>
        <dbReference type="Pfam" id="PF02096"/>
    </source>
</evidence>
<feature type="transmembrane region" description="Helical" evidence="11">
    <location>
        <begin position="211"/>
        <end position="227"/>
    </location>
</feature>